<gene>
    <name evidence="4" type="ORF">Bpfe_016105</name>
</gene>
<feature type="coiled-coil region" evidence="1">
    <location>
        <begin position="323"/>
        <end position="371"/>
    </location>
</feature>
<protein>
    <submittedName>
        <fullName evidence="4">GRIP and coiled-coil domain-containing protein 2</fullName>
    </submittedName>
</protein>
<evidence type="ECO:0000256" key="1">
    <source>
        <dbReference type="SAM" id="Coils"/>
    </source>
</evidence>
<sequence>MASSTYRRKLKKENPEKYAELLAKERTASIKYLQKKKKEWEEDGHSQAEVDEYNVKKEKKRQYSRDHYWKIKTQNSRQTRNSAGATLKPERDQKRPKDMSPNELRKYRSSQRKAQRASLSHQKKTAIRLKERERKRKQREAAKLARVNSSPAGSSDRIGLLKQSAYNLNNELKPKTKKYTQTALNQLSSRTPEKKQATRKLKKHNTCLPIFNTKNSDNLEIKEELDIHLQNSFLEEPEQEEDISKPVYNMLQESDNLDIKEELSIQLEDFHFKEPHQEEEDISKPVHIIMQESEKLIKKELQYSILKELGQEEEIFQPIHNIMQKLQASLDVVQDEAEKAKEVRKQANKDIELLVMQLTELKGQLASSKEEREVKDGSCDELRTKLKASETELYVVRLQLEEINKEKQILEHKMAEAKAKWKSSEEDYKSQITKLEVSMKDLQEQLTSARHPMKQNSMVDLEMADYEHNLSTPYNQVEERDNKIEELKAELDKLDQRITLMQTQISASEEQRVQADARANKLKSLLETTQKSSELQLKARLEEMIQQNEELKIQISNLTVENQRLQDKADFDNFKFVCPKAGEQRQQLVPVLATMLKLSPEEKARIVAVAQSDGGQQGVQRAGWGGTYLHRWSELT</sequence>
<reference evidence="4" key="1">
    <citation type="journal article" date="2023" name="PLoS Negl. Trop. Dis.">
        <title>A genome sequence for Biomphalaria pfeifferi, the major vector snail for the human-infecting parasite Schistosoma mansoni.</title>
        <authorList>
            <person name="Bu L."/>
            <person name="Lu L."/>
            <person name="Laidemitt M.R."/>
            <person name="Zhang S.M."/>
            <person name="Mutuku M."/>
            <person name="Mkoji G."/>
            <person name="Steinauer M."/>
            <person name="Loker E.S."/>
        </authorList>
    </citation>
    <scope>NUCLEOTIDE SEQUENCE</scope>
    <source>
        <strain evidence="4">KasaAsao</strain>
    </source>
</reference>
<feature type="region of interest" description="Disordered" evidence="2">
    <location>
        <begin position="38"/>
        <end position="156"/>
    </location>
</feature>
<feature type="domain" description="GRIP" evidence="3">
    <location>
        <begin position="574"/>
        <end position="606"/>
    </location>
</feature>
<feature type="coiled-coil region" evidence="1">
    <location>
        <begin position="477"/>
        <end position="568"/>
    </location>
</feature>
<dbReference type="EMBL" id="JASAOG010000077">
    <property type="protein sequence ID" value="KAK0054529.1"/>
    <property type="molecule type" value="Genomic_DNA"/>
</dbReference>
<evidence type="ECO:0000256" key="2">
    <source>
        <dbReference type="SAM" id="MobiDB-lite"/>
    </source>
</evidence>
<dbReference type="AlphaFoldDB" id="A0AAD8F920"/>
<feature type="compositionally biased region" description="Basic and acidic residues" evidence="2">
    <location>
        <begin position="88"/>
        <end position="106"/>
    </location>
</feature>
<dbReference type="Proteomes" id="UP001233172">
    <property type="component" value="Unassembled WGS sequence"/>
</dbReference>
<evidence type="ECO:0000259" key="3">
    <source>
        <dbReference type="Pfam" id="PF01465"/>
    </source>
</evidence>
<evidence type="ECO:0000313" key="5">
    <source>
        <dbReference type="Proteomes" id="UP001233172"/>
    </source>
</evidence>
<reference evidence="4" key="2">
    <citation type="submission" date="2023-04" db="EMBL/GenBank/DDBJ databases">
        <authorList>
            <person name="Bu L."/>
            <person name="Lu L."/>
            <person name="Laidemitt M.R."/>
            <person name="Zhang S.M."/>
            <person name="Mutuku M."/>
            <person name="Mkoji G."/>
            <person name="Steinauer M."/>
            <person name="Loker E.S."/>
        </authorList>
    </citation>
    <scope>NUCLEOTIDE SEQUENCE</scope>
    <source>
        <strain evidence="4">KasaAsao</strain>
        <tissue evidence="4">Whole Snail</tissue>
    </source>
</reference>
<keyword evidence="5" id="KW-1185">Reference proteome</keyword>
<name>A0AAD8F920_BIOPF</name>
<comment type="caution">
    <text evidence="4">The sequence shown here is derived from an EMBL/GenBank/DDBJ whole genome shotgun (WGS) entry which is preliminary data.</text>
</comment>
<feature type="compositionally biased region" description="Polar residues" evidence="2">
    <location>
        <begin position="72"/>
        <end position="84"/>
    </location>
</feature>
<dbReference type="Gene3D" id="1.10.287.1490">
    <property type="match status" value="1"/>
</dbReference>
<dbReference type="Pfam" id="PF01465">
    <property type="entry name" value="GRIP"/>
    <property type="match status" value="1"/>
</dbReference>
<evidence type="ECO:0000313" key="4">
    <source>
        <dbReference type="EMBL" id="KAK0054529.1"/>
    </source>
</evidence>
<feature type="coiled-coil region" evidence="1">
    <location>
        <begin position="400"/>
        <end position="445"/>
    </location>
</feature>
<keyword evidence="1" id="KW-0175">Coiled coil</keyword>
<dbReference type="InterPro" id="IPR000237">
    <property type="entry name" value="GRIP_dom"/>
</dbReference>
<accession>A0AAD8F920</accession>
<feature type="compositionally biased region" description="Basic and acidic residues" evidence="2">
    <location>
        <begin position="38"/>
        <end position="69"/>
    </location>
</feature>
<organism evidence="4 5">
    <name type="scientific">Biomphalaria pfeifferi</name>
    <name type="common">Bloodfluke planorb</name>
    <name type="synonym">Freshwater snail</name>
    <dbReference type="NCBI Taxonomy" id="112525"/>
    <lineage>
        <taxon>Eukaryota</taxon>
        <taxon>Metazoa</taxon>
        <taxon>Spiralia</taxon>
        <taxon>Lophotrochozoa</taxon>
        <taxon>Mollusca</taxon>
        <taxon>Gastropoda</taxon>
        <taxon>Heterobranchia</taxon>
        <taxon>Euthyneura</taxon>
        <taxon>Panpulmonata</taxon>
        <taxon>Hygrophila</taxon>
        <taxon>Lymnaeoidea</taxon>
        <taxon>Planorbidae</taxon>
        <taxon>Biomphalaria</taxon>
    </lineage>
</organism>
<feature type="compositionally biased region" description="Basic residues" evidence="2">
    <location>
        <begin position="107"/>
        <end position="138"/>
    </location>
</feature>
<proteinExistence type="predicted"/>